<dbReference type="AlphaFoldDB" id="A0AAN6TRQ6"/>
<reference evidence="2" key="2">
    <citation type="submission" date="2023-05" db="EMBL/GenBank/DDBJ databases">
        <authorList>
            <consortium name="Lawrence Berkeley National Laboratory"/>
            <person name="Steindorff A."/>
            <person name="Hensen N."/>
            <person name="Bonometti L."/>
            <person name="Westerberg I."/>
            <person name="Brannstrom I.O."/>
            <person name="Guillou S."/>
            <person name="Cros-Aarteil S."/>
            <person name="Calhoun S."/>
            <person name="Haridas S."/>
            <person name="Kuo A."/>
            <person name="Mondo S."/>
            <person name="Pangilinan J."/>
            <person name="Riley R."/>
            <person name="Labutti K."/>
            <person name="Andreopoulos B."/>
            <person name="Lipzen A."/>
            <person name="Chen C."/>
            <person name="Yanf M."/>
            <person name="Daum C."/>
            <person name="Ng V."/>
            <person name="Clum A."/>
            <person name="Ohm R."/>
            <person name="Martin F."/>
            <person name="Silar P."/>
            <person name="Natvig D."/>
            <person name="Lalanne C."/>
            <person name="Gautier V."/>
            <person name="Ament-Velasquez S.L."/>
            <person name="Kruys A."/>
            <person name="Hutchinson M.I."/>
            <person name="Powell A.J."/>
            <person name="Barry K."/>
            <person name="Miller A.N."/>
            <person name="Grigoriev I.V."/>
            <person name="Debuchy R."/>
            <person name="Gladieux P."/>
            <person name="Thoren M.H."/>
            <person name="Johannesson H."/>
        </authorList>
    </citation>
    <scope>NUCLEOTIDE SEQUENCE</scope>
    <source>
        <strain evidence="2">CBS 731.68</strain>
    </source>
</reference>
<dbReference type="GeneID" id="87832553"/>
<gene>
    <name evidence="2" type="ORF">N657DRAFT_674894</name>
</gene>
<sequence length="268" mass="29956">MYELLKLRYSSRLWVVQELVLFLRVVMRIADIDFQSDGETSGSLWAPKFANSNFLFDDAMRGTKTKLADAQDHANVRESDETQNYDAHLVAELTCVWACQSPVPMDLTFSTACADPSDRLFGIMSIAANEQMAPDHTVSVQHGSPCARLWRFWTVLNPLLGPGLEYMGEMAARSHGRRQPANEEISGDNRKNHLSHPRMGKWYGRWLEEELAAPVLPKNGIGEPSVPEYDDFSVDAGTGALGAQDGSYLTLDSTPKLIEKRVADFWMG</sequence>
<dbReference type="EMBL" id="MU853248">
    <property type="protein sequence ID" value="KAK4119505.1"/>
    <property type="molecule type" value="Genomic_DNA"/>
</dbReference>
<evidence type="ECO:0000313" key="2">
    <source>
        <dbReference type="EMBL" id="KAK4119505.1"/>
    </source>
</evidence>
<evidence type="ECO:0000256" key="1">
    <source>
        <dbReference type="SAM" id="MobiDB-lite"/>
    </source>
</evidence>
<name>A0AAN6TRQ6_9PEZI</name>
<evidence type="ECO:0000313" key="3">
    <source>
        <dbReference type="Proteomes" id="UP001302602"/>
    </source>
</evidence>
<feature type="region of interest" description="Disordered" evidence="1">
    <location>
        <begin position="174"/>
        <end position="193"/>
    </location>
</feature>
<protein>
    <recommendedName>
        <fullName evidence="4">Heterokaryon incompatibility domain-containing protein</fullName>
    </recommendedName>
</protein>
<keyword evidence="3" id="KW-1185">Reference proteome</keyword>
<accession>A0AAN6TRQ6</accession>
<dbReference type="RefSeq" id="XP_062643278.1">
    <property type="nucleotide sequence ID" value="XM_062795785.1"/>
</dbReference>
<proteinExistence type="predicted"/>
<evidence type="ECO:0008006" key="4">
    <source>
        <dbReference type="Google" id="ProtNLM"/>
    </source>
</evidence>
<comment type="caution">
    <text evidence="2">The sequence shown here is derived from an EMBL/GenBank/DDBJ whole genome shotgun (WGS) entry which is preliminary data.</text>
</comment>
<organism evidence="2 3">
    <name type="scientific">Parathielavia appendiculata</name>
    <dbReference type="NCBI Taxonomy" id="2587402"/>
    <lineage>
        <taxon>Eukaryota</taxon>
        <taxon>Fungi</taxon>
        <taxon>Dikarya</taxon>
        <taxon>Ascomycota</taxon>
        <taxon>Pezizomycotina</taxon>
        <taxon>Sordariomycetes</taxon>
        <taxon>Sordariomycetidae</taxon>
        <taxon>Sordariales</taxon>
        <taxon>Chaetomiaceae</taxon>
        <taxon>Parathielavia</taxon>
    </lineage>
</organism>
<reference evidence="2" key="1">
    <citation type="journal article" date="2023" name="Mol. Phylogenet. Evol.">
        <title>Genome-scale phylogeny and comparative genomics of the fungal order Sordariales.</title>
        <authorList>
            <person name="Hensen N."/>
            <person name="Bonometti L."/>
            <person name="Westerberg I."/>
            <person name="Brannstrom I.O."/>
            <person name="Guillou S."/>
            <person name="Cros-Aarteil S."/>
            <person name="Calhoun S."/>
            <person name="Haridas S."/>
            <person name="Kuo A."/>
            <person name="Mondo S."/>
            <person name="Pangilinan J."/>
            <person name="Riley R."/>
            <person name="LaButti K."/>
            <person name="Andreopoulos B."/>
            <person name="Lipzen A."/>
            <person name="Chen C."/>
            <person name="Yan M."/>
            <person name="Daum C."/>
            <person name="Ng V."/>
            <person name="Clum A."/>
            <person name="Steindorff A."/>
            <person name="Ohm R.A."/>
            <person name="Martin F."/>
            <person name="Silar P."/>
            <person name="Natvig D.O."/>
            <person name="Lalanne C."/>
            <person name="Gautier V."/>
            <person name="Ament-Velasquez S.L."/>
            <person name="Kruys A."/>
            <person name="Hutchinson M.I."/>
            <person name="Powell A.J."/>
            <person name="Barry K."/>
            <person name="Miller A.N."/>
            <person name="Grigoriev I.V."/>
            <person name="Debuchy R."/>
            <person name="Gladieux P."/>
            <person name="Hiltunen Thoren M."/>
            <person name="Johannesson H."/>
        </authorList>
    </citation>
    <scope>NUCLEOTIDE SEQUENCE</scope>
    <source>
        <strain evidence="2">CBS 731.68</strain>
    </source>
</reference>
<dbReference type="Proteomes" id="UP001302602">
    <property type="component" value="Unassembled WGS sequence"/>
</dbReference>